<name>A0A2J0LL59_9BACT</name>
<dbReference type="PANTHER" id="PTHR43025:SF3">
    <property type="entry name" value="MONOGALACTOSYLDIACYLGLYCEROL SYNTHASE 1, CHLOROPLASTIC"/>
    <property type="match status" value="1"/>
</dbReference>
<protein>
    <recommendedName>
        <fullName evidence="9">Galactosyldiacylglycerol synthase</fullName>
    </recommendedName>
</protein>
<evidence type="ECO:0000256" key="4">
    <source>
        <dbReference type="ARBA" id="ARBA00022679"/>
    </source>
</evidence>
<evidence type="ECO:0000313" key="8">
    <source>
        <dbReference type="Proteomes" id="UP000231267"/>
    </source>
</evidence>
<dbReference type="GO" id="GO:0016758">
    <property type="term" value="F:hexosyltransferase activity"/>
    <property type="evidence" value="ECO:0007669"/>
    <property type="project" value="InterPro"/>
</dbReference>
<dbReference type="Proteomes" id="UP000231267">
    <property type="component" value="Unassembled WGS sequence"/>
</dbReference>
<dbReference type="InterPro" id="IPR007235">
    <property type="entry name" value="Glyco_trans_28_C"/>
</dbReference>
<dbReference type="Gene3D" id="3.40.50.2000">
    <property type="entry name" value="Glycogen Phosphorylase B"/>
    <property type="match status" value="1"/>
</dbReference>
<dbReference type="Pfam" id="PF04101">
    <property type="entry name" value="Glyco_tran_28_C"/>
    <property type="match status" value="1"/>
</dbReference>
<dbReference type="Pfam" id="PF06925">
    <property type="entry name" value="MGDG_synth"/>
    <property type="match status" value="1"/>
</dbReference>
<organism evidence="7 8">
    <name type="scientific">Candidatus Taenaricola geysiri</name>
    <dbReference type="NCBI Taxonomy" id="1974752"/>
    <lineage>
        <taxon>Bacteria</taxon>
        <taxon>Pseudomonadati</taxon>
        <taxon>Candidatus Omnitrophota</taxon>
        <taxon>Candidatus Taenaricola</taxon>
    </lineage>
</organism>
<proteinExistence type="inferred from homology"/>
<evidence type="ECO:0000256" key="2">
    <source>
        <dbReference type="ARBA" id="ARBA00006962"/>
    </source>
</evidence>
<gene>
    <name evidence="7" type="ORF">COW11_03720</name>
</gene>
<feature type="domain" description="Diacylglycerol glucosyltransferase N-terminal" evidence="6">
    <location>
        <begin position="14"/>
        <end position="182"/>
    </location>
</feature>
<evidence type="ECO:0000259" key="6">
    <source>
        <dbReference type="Pfam" id="PF06925"/>
    </source>
</evidence>
<dbReference type="PANTHER" id="PTHR43025">
    <property type="entry name" value="MONOGALACTOSYLDIACYLGLYCEROL SYNTHASE"/>
    <property type="match status" value="1"/>
</dbReference>
<evidence type="ECO:0000256" key="1">
    <source>
        <dbReference type="ARBA" id="ARBA00004370"/>
    </source>
</evidence>
<comment type="caution">
    <text evidence="7">The sequence shown here is derived from an EMBL/GenBank/DDBJ whole genome shotgun (WGS) entry which is preliminary data.</text>
</comment>
<feature type="domain" description="Glycosyl transferase family 28 C-terminal" evidence="5">
    <location>
        <begin position="209"/>
        <end position="324"/>
    </location>
</feature>
<accession>A0A2J0LL59</accession>
<evidence type="ECO:0008006" key="9">
    <source>
        <dbReference type="Google" id="ProtNLM"/>
    </source>
</evidence>
<dbReference type="InterPro" id="IPR050519">
    <property type="entry name" value="Glycosyltransf_28_UgtP"/>
</dbReference>
<comment type="subcellular location">
    <subcellularLocation>
        <location evidence="1">Membrane</location>
    </subcellularLocation>
</comment>
<reference evidence="7 8" key="1">
    <citation type="submission" date="2017-09" db="EMBL/GenBank/DDBJ databases">
        <title>Depth-based differentiation of microbial function through sediment-hosted aquifers and enrichment of novel symbionts in the deep terrestrial subsurface.</title>
        <authorList>
            <person name="Probst A.J."/>
            <person name="Ladd B."/>
            <person name="Jarett J.K."/>
            <person name="Geller-Mcgrath D.E."/>
            <person name="Sieber C.M."/>
            <person name="Emerson J.B."/>
            <person name="Anantharaman K."/>
            <person name="Thomas B.C."/>
            <person name="Malmstrom R."/>
            <person name="Stieglmeier M."/>
            <person name="Klingl A."/>
            <person name="Woyke T."/>
            <person name="Ryan C.M."/>
            <person name="Banfield J.F."/>
        </authorList>
    </citation>
    <scope>NUCLEOTIDE SEQUENCE [LARGE SCALE GENOMIC DNA]</scope>
    <source>
        <strain evidence="7">CG12_big_fil_rev_8_21_14_0_65_43_15</strain>
    </source>
</reference>
<dbReference type="EMBL" id="PFGP01000091">
    <property type="protein sequence ID" value="PIW66353.1"/>
    <property type="molecule type" value="Genomic_DNA"/>
</dbReference>
<keyword evidence="4" id="KW-0808">Transferase</keyword>
<keyword evidence="3" id="KW-0328">Glycosyltransferase</keyword>
<evidence type="ECO:0000313" key="7">
    <source>
        <dbReference type="EMBL" id="PIW66353.1"/>
    </source>
</evidence>
<dbReference type="InterPro" id="IPR009695">
    <property type="entry name" value="Diacylglyc_glucosyltr_N"/>
</dbReference>
<dbReference type="SUPFAM" id="SSF53756">
    <property type="entry name" value="UDP-Glycosyltransferase/glycogen phosphorylase"/>
    <property type="match status" value="1"/>
</dbReference>
<sequence length="372" mass="41655">MKYLIVYASAGAGHRKAAEAIHEALLERVDKKDVAIIDSLDYTNAFFRWIYARKYITFVNDLPNIWGFFYYLLNIRLIYRLIRFPRRVVNVLNCRRFEDFVLKNRPDVVISTHFMANEIVAHLKRNNKINCRLYSAVTDYRMHFFWVTLGVDCYFVAAEQTRKDLIGCGISKDKIFVTGIPISPKFSVSLNKQDVKSKFGLDASLFTALIIGGGFGVGPVEELVKKIGALKIDLQLLVVCGYNEKLREKIKLLADSFNIKAKAYGFVDNIHELMSASDILVTKSGGLTSAEAMAKALPTVFVSPIPGQEERNSSFLQANNAAFIAGDVDSASEKIKWIIQARGELGKMGIAAAKMARPDSAKDIVNIICTQM</sequence>
<dbReference type="AlphaFoldDB" id="A0A2J0LL59"/>
<evidence type="ECO:0000256" key="3">
    <source>
        <dbReference type="ARBA" id="ARBA00022676"/>
    </source>
</evidence>
<comment type="similarity">
    <text evidence="2">Belongs to the glycosyltransferase 28 family.</text>
</comment>
<evidence type="ECO:0000259" key="5">
    <source>
        <dbReference type="Pfam" id="PF04101"/>
    </source>
</evidence>
<dbReference type="GO" id="GO:0016020">
    <property type="term" value="C:membrane"/>
    <property type="evidence" value="ECO:0007669"/>
    <property type="project" value="UniProtKB-SubCell"/>
</dbReference>
<dbReference type="GO" id="GO:0009247">
    <property type="term" value="P:glycolipid biosynthetic process"/>
    <property type="evidence" value="ECO:0007669"/>
    <property type="project" value="InterPro"/>
</dbReference>